<evidence type="ECO:0000256" key="1">
    <source>
        <dbReference type="ARBA" id="ARBA00022734"/>
    </source>
</evidence>
<keyword evidence="4" id="KW-1185">Reference proteome</keyword>
<dbReference type="GO" id="GO:0030246">
    <property type="term" value="F:carbohydrate binding"/>
    <property type="evidence" value="ECO:0007669"/>
    <property type="project" value="UniProtKB-KW"/>
</dbReference>
<protein>
    <recommendedName>
        <fullName evidence="5">Fish-egg lectin</fullName>
    </recommendedName>
</protein>
<dbReference type="PANTHER" id="PTHR23250:SF3">
    <property type="entry name" value="FISH-EGG LECTIN-LIKE ISOFORM X1-RELATED"/>
    <property type="match status" value="1"/>
</dbReference>
<dbReference type="InterPro" id="IPR006624">
    <property type="entry name" value="Beta-propeller_rpt_TECPR"/>
</dbReference>
<evidence type="ECO:0000313" key="4">
    <source>
        <dbReference type="Proteomes" id="UP000694392"/>
    </source>
</evidence>
<reference evidence="3" key="2">
    <citation type="submission" date="2025-09" db="UniProtKB">
        <authorList>
            <consortium name="Ensembl"/>
        </authorList>
    </citation>
    <scope>IDENTIFICATION</scope>
</reference>
<sequence length="228" mass="24919">MTFKQIDASNGQVFGVNNENNIYTLHGDSWVRLPGSLKHVTVGPAGVWGVNSNNNIYKLVSGRWQLISGTLKQIDAGGDQFVVGLDANYNGFCLSNQSTISLKNESTLPWANISPRVHYYSCGLWGCWAVYSTYVYYRHDVTPGSCVGSRWQQVAGQLTMIEVGTEGTVYGVNSAGHVFRRDGINSSNPIGTAWTPAASFLCKGKHVSYDLGVLWVINTDGKTVKCRV</sequence>
<accession>A0A8D0GD08</accession>
<evidence type="ECO:0000256" key="2">
    <source>
        <dbReference type="ARBA" id="ARBA00038331"/>
    </source>
</evidence>
<dbReference type="Pfam" id="PF19193">
    <property type="entry name" value="Tectonin"/>
    <property type="match status" value="1"/>
</dbReference>
<evidence type="ECO:0008006" key="5">
    <source>
        <dbReference type="Google" id="ProtNLM"/>
    </source>
</evidence>
<evidence type="ECO:0000313" key="3">
    <source>
        <dbReference type="Ensembl" id="ENSSPUP00000004073.1"/>
    </source>
</evidence>
<proteinExistence type="inferred from homology"/>
<comment type="similarity">
    <text evidence="2">Belongs to the tectonin family.</text>
</comment>
<name>A0A8D0GD08_SPHPU</name>
<keyword evidence="1" id="KW-0430">Lectin</keyword>
<reference evidence="3" key="1">
    <citation type="submission" date="2025-08" db="UniProtKB">
        <authorList>
            <consortium name="Ensembl"/>
        </authorList>
    </citation>
    <scope>IDENTIFICATION</scope>
</reference>
<dbReference type="Ensembl" id="ENSSPUT00000004327.1">
    <property type="protein sequence ID" value="ENSSPUP00000004073.1"/>
    <property type="gene ID" value="ENSSPUG00000003149.1"/>
</dbReference>
<dbReference type="Proteomes" id="UP000694392">
    <property type="component" value="Unplaced"/>
</dbReference>
<dbReference type="PANTHER" id="PTHR23250">
    <property type="entry name" value="DYSFERLIN-RELATED"/>
    <property type="match status" value="1"/>
</dbReference>
<dbReference type="SMART" id="SM00706">
    <property type="entry name" value="TECPR"/>
    <property type="match status" value="4"/>
</dbReference>
<dbReference type="GeneTree" id="ENSGT00510000047886"/>
<dbReference type="AlphaFoldDB" id="A0A8D0GD08"/>
<dbReference type="InterPro" id="IPR051513">
    <property type="entry name" value="Tectonin_beta-prop"/>
</dbReference>
<organism evidence="3 4">
    <name type="scientific">Sphenodon punctatus</name>
    <name type="common">Tuatara</name>
    <name type="synonym">Hatteria punctata</name>
    <dbReference type="NCBI Taxonomy" id="8508"/>
    <lineage>
        <taxon>Eukaryota</taxon>
        <taxon>Metazoa</taxon>
        <taxon>Chordata</taxon>
        <taxon>Craniata</taxon>
        <taxon>Vertebrata</taxon>
        <taxon>Euteleostomi</taxon>
        <taxon>Lepidosauria</taxon>
        <taxon>Sphenodontia</taxon>
        <taxon>Sphenodontidae</taxon>
        <taxon>Sphenodon</taxon>
    </lineage>
</organism>
<dbReference type="OMA" id="CTEIPNP"/>